<name>A0AAP0NWT6_9MAGN</name>
<dbReference type="PANTHER" id="PTHR33474">
    <property type="entry name" value="TRANSMEMBRANE PROTEIN"/>
    <property type="match status" value="1"/>
</dbReference>
<reference evidence="2 3" key="1">
    <citation type="submission" date="2024-01" db="EMBL/GenBank/DDBJ databases">
        <title>Genome assemblies of Stephania.</title>
        <authorList>
            <person name="Yang L."/>
        </authorList>
    </citation>
    <scope>NUCLEOTIDE SEQUENCE [LARGE SCALE GENOMIC DNA]</scope>
    <source>
        <strain evidence="2">JXDWG</strain>
        <tissue evidence="2">Leaf</tissue>
    </source>
</reference>
<dbReference type="PANTHER" id="PTHR33474:SF2">
    <property type="entry name" value="TRANSMEMBRANE PROTEIN"/>
    <property type="match status" value="1"/>
</dbReference>
<feature type="region of interest" description="Disordered" evidence="1">
    <location>
        <begin position="53"/>
        <end position="93"/>
    </location>
</feature>
<evidence type="ECO:0000313" key="3">
    <source>
        <dbReference type="Proteomes" id="UP001419268"/>
    </source>
</evidence>
<protein>
    <submittedName>
        <fullName evidence="2">Uncharacterized protein</fullName>
    </submittedName>
</protein>
<dbReference type="AlphaFoldDB" id="A0AAP0NWT6"/>
<organism evidence="2 3">
    <name type="scientific">Stephania cephalantha</name>
    <dbReference type="NCBI Taxonomy" id="152367"/>
    <lineage>
        <taxon>Eukaryota</taxon>
        <taxon>Viridiplantae</taxon>
        <taxon>Streptophyta</taxon>
        <taxon>Embryophyta</taxon>
        <taxon>Tracheophyta</taxon>
        <taxon>Spermatophyta</taxon>
        <taxon>Magnoliopsida</taxon>
        <taxon>Ranunculales</taxon>
        <taxon>Menispermaceae</taxon>
        <taxon>Menispermoideae</taxon>
        <taxon>Cissampelideae</taxon>
        <taxon>Stephania</taxon>
    </lineage>
</organism>
<evidence type="ECO:0000313" key="2">
    <source>
        <dbReference type="EMBL" id="KAK9119231.1"/>
    </source>
</evidence>
<keyword evidence="3" id="KW-1185">Reference proteome</keyword>
<dbReference type="Proteomes" id="UP001419268">
    <property type="component" value="Unassembled WGS sequence"/>
</dbReference>
<gene>
    <name evidence="2" type="ORF">Scep_017324</name>
</gene>
<proteinExistence type="predicted"/>
<comment type="caution">
    <text evidence="2">The sequence shown here is derived from an EMBL/GenBank/DDBJ whole genome shotgun (WGS) entry which is preliminary data.</text>
</comment>
<sequence length="93" mass="10235">MALCERNGCHFSSSSIGSLCFFPNHFHERSPISRSINQMQGTQTQILVASRGHHPGMGEEESWGNGRMDLESNDYPGSGANNRHLPRPPNGRG</sequence>
<dbReference type="EMBL" id="JBBNAG010000007">
    <property type="protein sequence ID" value="KAK9119231.1"/>
    <property type="molecule type" value="Genomic_DNA"/>
</dbReference>
<evidence type="ECO:0000256" key="1">
    <source>
        <dbReference type="SAM" id="MobiDB-lite"/>
    </source>
</evidence>
<accession>A0AAP0NWT6</accession>